<evidence type="ECO:0000313" key="1">
    <source>
        <dbReference type="EMBL" id="KAK3336938.1"/>
    </source>
</evidence>
<dbReference type="Proteomes" id="UP001286456">
    <property type="component" value="Unassembled WGS sequence"/>
</dbReference>
<gene>
    <name evidence="1" type="ORF">B0T19DRAFT_411025</name>
</gene>
<name>A0AAE0J4S5_9PEZI</name>
<sequence length="86" mass="9835">MNSWKFWAAFSYAVQRLSDCPLLLLFLTSGNRLVLQFVPHATTHQDRVFSPRHKNALGRCAVQNIIVGTNYHIHKHLNSFGCRANV</sequence>
<comment type="caution">
    <text evidence="1">The sequence shown here is derived from an EMBL/GenBank/DDBJ whole genome shotgun (WGS) entry which is preliminary data.</text>
</comment>
<evidence type="ECO:0000313" key="2">
    <source>
        <dbReference type="Proteomes" id="UP001286456"/>
    </source>
</evidence>
<dbReference type="AlphaFoldDB" id="A0AAE0J4S5"/>
<dbReference type="EMBL" id="JAUEPO010000001">
    <property type="protein sequence ID" value="KAK3336938.1"/>
    <property type="molecule type" value="Genomic_DNA"/>
</dbReference>
<reference evidence="1" key="1">
    <citation type="journal article" date="2023" name="Mol. Phylogenet. Evol.">
        <title>Genome-scale phylogeny and comparative genomics of the fungal order Sordariales.</title>
        <authorList>
            <person name="Hensen N."/>
            <person name="Bonometti L."/>
            <person name="Westerberg I."/>
            <person name="Brannstrom I.O."/>
            <person name="Guillou S."/>
            <person name="Cros-Aarteil S."/>
            <person name="Calhoun S."/>
            <person name="Haridas S."/>
            <person name="Kuo A."/>
            <person name="Mondo S."/>
            <person name="Pangilinan J."/>
            <person name="Riley R."/>
            <person name="LaButti K."/>
            <person name="Andreopoulos B."/>
            <person name="Lipzen A."/>
            <person name="Chen C."/>
            <person name="Yan M."/>
            <person name="Daum C."/>
            <person name="Ng V."/>
            <person name="Clum A."/>
            <person name="Steindorff A."/>
            <person name="Ohm R.A."/>
            <person name="Martin F."/>
            <person name="Silar P."/>
            <person name="Natvig D.O."/>
            <person name="Lalanne C."/>
            <person name="Gautier V."/>
            <person name="Ament-Velasquez S.L."/>
            <person name="Kruys A."/>
            <person name="Hutchinson M.I."/>
            <person name="Powell A.J."/>
            <person name="Barry K."/>
            <person name="Miller A.N."/>
            <person name="Grigoriev I.V."/>
            <person name="Debuchy R."/>
            <person name="Gladieux P."/>
            <person name="Hiltunen Thoren M."/>
            <person name="Johannesson H."/>
        </authorList>
    </citation>
    <scope>NUCLEOTIDE SEQUENCE</scope>
    <source>
        <strain evidence="1">SMH4131-1</strain>
    </source>
</reference>
<keyword evidence="2" id="KW-1185">Reference proteome</keyword>
<proteinExistence type="predicted"/>
<organism evidence="1 2">
    <name type="scientific">Cercophora scortea</name>
    <dbReference type="NCBI Taxonomy" id="314031"/>
    <lineage>
        <taxon>Eukaryota</taxon>
        <taxon>Fungi</taxon>
        <taxon>Dikarya</taxon>
        <taxon>Ascomycota</taxon>
        <taxon>Pezizomycotina</taxon>
        <taxon>Sordariomycetes</taxon>
        <taxon>Sordariomycetidae</taxon>
        <taxon>Sordariales</taxon>
        <taxon>Lasiosphaeriaceae</taxon>
        <taxon>Cercophora</taxon>
    </lineage>
</organism>
<protein>
    <submittedName>
        <fullName evidence="1">Uncharacterized protein</fullName>
    </submittedName>
</protein>
<accession>A0AAE0J4S5</accession>
<reference evidence="1" key="2">
    <citation type="submission" date="2023-06" db="EMBL/GenBank/DDBJ databases">
        <authorList>
            <consortium name="Lawrence Berkeley National Laboratory"/>
            <person name="Haridas S."/>
            <person name="Hensen N."/>
            <person name="Bonometti L."/>
            <person name="Westerberg I."/>
            <person name="Brannstrom I.O."/>
            <person name="Guillou S."/>
            <person name="Cros-Aarteil S."/>
            <person name="Calhoun S."/>
            <person name="Kuo A."/>
            <person name="Mondo S."/>
            <person name="Pangilinan J."/>
            <person name="Riley R."/>
            <person name="Labutti K."/>
            <person name="Andreopoulos B."/>
            <person name="Lipzen A."/>
            <person name="Chen C."/>
            <person name="Yanf M."/>
            <person name="Daum C."/>
            <person name="Ng V."/>
            <person name="Clum A."/>
            <person name="Steindorff A."/>
            <person name="Ohm R."/>
            <person name="Martin F."/>
            <person name="Silar P."/>
            <person name="Natvig D."/>
            <person name="Lalanne C."/>
            <person name="Gautier V."/>
            <person name="Ament-Velasquez S.L."/>
            <person name="Kruys A."/>
            <person name="Hutchinson M.I."/>
            <person name="Powell A.J."/>
            <person name="Barry K."/>
            <person name="Miller A.N."/>
            <person name="Grigoriev I.V."/>
            <person name="Debuchy R."/>
            <person name="Gladieux P."/>
            <person name="Thoren M.H."/>
            <person name="Johannesson H."/>
        </authorList>
    </citation>
    <scope>NUCLEOTIDE SEQUENCE</scope>
    <source>
        <strain evidence="1">SMH4131-1</strain>
    </source>
</reference>